<evidence type="ECO:0000313" key="1">
    <source>
        <dbReference type="EMBL" id="KAF9743926.1"/>
    </source>
</evidence>
<evidence type="ECO:0000313" key="2">
    <source>
        <dbReference type="Proteomes" id="UP000616885"/>
    </source>
</evidence>
<organism evidence="1 2">
    <name type="scientific">Bionectria ochroleuca</name>
    <name type="common">Gliocladium roseum</name>
    <dbReference type="NCBI Taxonomy" id="29856"/>
    <lineage>
        <taxon>Eukaryota</taxon>
        <taxon>Fungi</taxon>
        <taxon>Dikarya</taxon>
        <taxon>Ascomycota</taxon>
        <taxon>Pezizomycotina</taxon>
        <taxon>Sordariomycetes</taxon>
        <taxon>Hypocreomycetidae</taxon>
        <taxon>Hypocreales</taxon>
        <taxon>Bionectriaceae</taxon>
        <taxon>Clonostachys</taxon>
    </lineage>
</organism>
<gene>
    <name evidence="1" type="ORF">IM811_006266</name>
</gene>
<accession>A0A8H7MYH5</accession>
<dbReference type="Proteomes" id="UP000616885">
    <property type="component" value="Unassembled WGS sequence"/>
</dbReference>
<comment type="caution">
    <text evidence="1">The sequence shown here is derived from an EMBL/GenBank/DDBJ whole genome shotgun (WGS) entry which is preliminary data.</text>
</comment>
<dbReference type="AlphaFoldDB" id="A0A8H7MYH5"/>
<name>A0A8H7MYH5_BIOOC</name>
<dbReference type="EMBL" id="JADCTT010000016">
    <property type="protein sequence ID" value="KAF9743926.1"/>
    <property type="molecule type" value="Genomic_DNA"/>
</dbReference>
<protein>
    <submittedName>
        <fullName evidence="1">Uncharacterized protein</fullName>
    </submittedName>
</protein>
<proteinExistence type="predicted"/>
<reference evidence="1" key="1">
    <citation type="submission" date="2020-10" db="EMBL/GenBank/DDBJ databases">
        <title>High-Quality Genome Resource of Clonostachys rosea strain S41 by Oxford Nanopore Long-Read Sequencing.</title>
        <authorList>
            <person name="Wang H."/>
        </authorList>
    </citation>
    <scope>NUCLEOTIDE SEQUENCE</scope>
    <source>
        <strain evidence="1">S41</strain>
    </source>
</reference>
<sequence>MGSKPGSAMSTQDRATYARAGATIAHHDVNMRQPEDVLAGLRELMAQTLKSTLLVCVDQTLLGENHRLFLAQYGMFTTIGFEIINGSMTLGGTHKIRVNLN</sequence>